<name>A0A8T2USR8_CERRI</name>
<dbReference type="AlphaFoldDB" id="A0A8T2USR8"/>
<dbReference type="Proteomes" id="UP000825935">
    <property type="component" value="Chromosome 5"/>
</dbReference>
<keyword evidence="2" id="KW-1185">Reference proteome</keyword>
<reference evidence="1" key="1">
    <citation type="submission" date="2021-08" db="EMBL/GenBank/DDBJ databases">
        <title>WGS assembly of Ceratopteris richardii.</title>
        <authorList>
            <person name="Marchant D.B."/>
            <person name="Chen G."/>
            <person name="Jenkins J."/>
            <person name="Shu S."/>
            <person name="Leebens-Mack J."/>
            <person name="Grimwood J."/>
            <person name="Schmutz J."/>
            <person name="Soltis P."/>
            <person name="Soltis D."/>
            <person name="Chen Z.-H."/>
        </authorList>
    </citation>
    <scope>NUCLEOTIDE SEQUENCE</scope>
    <source>
        <strain evidence="1">Whitten #5841</strain>
        <tissue evidence="1">Leaf</tissue>
    </source>
</reference>
<gene>
    <name evidence="1" type="ORF">KP509_05G083900</name>
</gene>
<proteinExistence type="predicted"/>
<evidence type="ECO:0000313" key="1">
    <source>
        <dbReference type="EMBL" id="KAH7437670.1"/>
    </source>
</evidence>
<protein>
    <submittedName>
        <fullName evidence="1">Uncharacterized protein</fullName>
    </submittedName>
</protein>
<dbReference type="EMBL" id="CM035410">
    <property type="protein sequence ID" value="KAH7437670.1"/>
    <property type="molecule type" value="Genomic_DNA"/>
</dbReference>
<comment type="caution">
    <text evidence="1">The sequence shown here is derived from an EMBL/GenBank/DDBJ whole genome shotgun (WGS) entry which is preliminary data.</text>
</comment>
<accession>A0A8T2USR8</accession>
<evidence type="ECO:0000313" key="2">
    <source>
        <dbReference type="Proteomes" id="UP000825935"/>
    </source>
</evidence>
<organism evidence="1 2">
    <name type="scientific">Ceratopteris richardii</name>
    <name type="common">Triangle waterfern</name>
    <dbReference type="NCBI Taxonomy" id="49495"/>
    <lineage>
        <taxon>Eukaryota</taxon>
        <taxon>Viridiplantae</taxon>
        <taxon>Streptophyta</taxon>
        <taxon>Embryophyta</taxon>
        <taxon>Tracheophyta</taxon>
        <taxon>Polypodiopsida</taxon>
        <taxon>Polypodiidae</taxon>
        <taxon>Polypodiales</taxon>
        <taxon>Pteridineae</taxon>
        <taxon>Pteridaceae</taxon>
        <taxon>Parkerioideae</taxon>
        <taxon>Ceratopteris</taxon>
    </lineage>
</organism>
<sequence>MSLLRTICSLTQRSLRGKYNVYSNIEFNGRRVMSSSGSFLFYRKTISRIVSPPVLHGIVAMRSLSYEVPIADITVVDVEKTCQKVPMEDLKKTYPDRTVIINDVDDLFLSAACGDKLREEHIL</sequence>